<reference evidence="2" key="3">
    <citation type="submission" date="2023-07" db="EMBL/GenBank/DDBJ databases">
        <title>An improved reference 1 genome and first organelle genomes of Quercus suber.</title>
        <authorList>
            <consortium name="Genosuber Consortium"/>
            <person name="Usie A."/>
            <person name="Serra O."/>
            <person name="Barros P."/>
        </authorList>
    </citation>
    <scope>NUCLEOTIDE SEQUENCE</scope>
    <source>
        <strain evidence="2">HL8</strain>
        <tissue evidence="2">Leaves</tissue>
    </source>
</reference>
<gene>
    <name evidence="2" type="ORF">CFP56_019728</name>
</gene>
<dbReference type="AlphaFoldDB" id="A0AAW0M2R4"/>
<feature type="region of interest" description="Disordered" evidence="1">
    <location>
        <begin position="1"/>
        <end position="21"/>
    </location>
</feature>
<name>A0AAW0M2R4_QUESU</name>
<dbReference type="PANTHER" id="PTHR36783:SF2">
    <property type="entry name" value="THYLAKOID LUMENAL 17.9 KDA PROTEIN, CHLOROPLASTIC"/>
    <property type="match status" value="1"/>
</dbReference>
<dbReference type="PANTHER" id="PTHR36783">
    <property type="entry name" value="THYLAKOID LUMENAL 17.9 KDA PROTEIN, CHLOROPLASTIC"/>
    <property type="match status" value="1"/>
</dbReference>
<dbReference type="EMBL" id="PKMF04000030">
    <property type="protein sequence ID" value="KAK7857046.1"/>
    <property type="molecule type" value="Genomic_DNA"/>
</dbReference>
<comment type="caution">
    <text evidence="2">The sequence shown here is derived from an EMBL/GenBank/DDBJ whole genome shotgun (WGS) entry which is preliminary data.</text>
</comment>
<organism evidence="2">
    <name type="scientific">Quercus suber</name>
    <name type="common">Cork oak</name>
    <dbReference type="NCBI Taxonomy" id="58331"/>
    <lineage>
        <taxon>Eukaryota</taxon>
        <taxon>Viridiplantae</taxon>
        <taxon>Streptophyta</taxon>
        <taxon>Embryophyta</taxon>
        <taxon>Tracheophyta</taxon>
        <taxon>Spermatophyta</taxon>
        <taxon>Magnoliopsida</taxon>
        <taxon>eudicotyledons</taxon>
        <taxon>Gunneridae</taxon>
        <taxon>Pentapetalae</taxon>
        <taxon>rosids</taxon>
        <taxon>fabids</taxon>
        <taxon>Fagales</taxon>
        <taxon>Fagaceae</taxon>
        <taxon>Quercus</taxon>
    </lineage>
</organism>
<proteinExistence type="predicted"/>
<accession>A0AAW0M2R4</accession>
<evidence type="ECO:0000313" key="2">
    <source>
        <dbReference type="EMBL" id="KAK7857046.1"/>
    </source>
</evidence>
<reference evidence="2" key="1">
    <citation type="submission" date="2017-12" db="EMBL/GenBank/DDBJ databases">
        <authorList>
            <person name="Barbosa P."/>
            <person name="Usie A."/>
            <person name="Ramos A.M."/>
        </authorList>
    </citation>
    <scope>NUCLEOTIDE SEQUENCE</scope>
    <source>
        <strain evidence="2">HL8</strain>
        <tissue evidence="2">Leaves</tissue>
    </source>
</reference>
<dbReference type="GO" id="GO:0009543">
    <property type="term" value="C:chloroplast thylakoid lumen"/>
    <property type="evidence" value="ECO:0007669"/>
    <property type="project" value="TreeGrafter"/>
</dbReference>
<protein>
    <submittedName>
        <fullName evidence="2">Thylakoid lumenal 17.9 kDa protein</fullName>
    </submittedName>
</protein>
<reference evidence="2" key="2">
    <citation type="journal article" date="2018" name="Sci. Data">
        <title>The draft genome sequence of cork oak.</title>
        <authorList>
            <person name="Ramos A.M."/>
            <person name="Usie A."/>
            <person name="Barbosa P."/>
            <person name="Barros P.M."/>
            <person name="Capote T."/>
            <person name="Chaves I."/>
            <person name="Simoes F."/>
            <person name="Abreu I."/>
            <person name="Carrasquinho I."/>
            <person name="Faro C."/>
            <person name="Guimaraes J.B."/>
            <person name="Mendonca D."/>
            <person name="Nobrega F."/>
            <person name="Rodrigues L."/>
            <person name="Saibo N.J.M."/>
            <person name="Varela M.C."/>
            <person name="Egas C."/>
            <person name="Matos J."/>
            <person name="Miguel C.M."/>
            <person name="Oliveira M.M."/>
            <person name="Ricardo C.P."/>
            <person name="Goncalves S."/>
        </authorList>
    </citation>
    <scope>NUCLEOTIDE SEQUENCE [LARGE SCALE GENOMIC DNA]</scope>
    <source>
        <strain evidence="2">HL8</strain>
    </source>
</reference>
<dbReference type="InterPro" id="IPR037734">
    <property type="entry name" value="Thylakoid_lumenal_17.9"/>
</dbReference>
<sequence length="348" mass="37050">MNLIGHLLPPLPSTSSQPSTTKTSLCLQIPVTTSLNPNPKPILLSKLLSLALAATLSSPLPSLAIPSLNSQSFQLPPSPTTPFSESKTLETGLENGKIRPCPSTNPGCVSTNPKSSSFAFPWTIPENSSGNAIQPSTTKTSLCLQIPVTTSLNPNPKPILLSKLLSLALAATLSSPLPSLAIPSLNSQSFQLPPSPTTPFSESKTLETGLENGKIRPCPSTNPGCVSTNPKSSSFAFPWTIPENSSGNAIQKLQEAILKTQKNAKIQVVEDTPNGQYLQAEVDDGGFGRDVLEFLVKGDVVAYRSIATKVTYVYPFTTALGDSKGQEERMKKIIDQLGWYAPSFDTMD</sequence>
<evidence type="ECO:0000256" key="1">
    <source>
        <dbReference type="SAM" id="MobiDB-lite"/>
    </source>
</evidence>